<reference evidence="3 4" key="1">
    <citation type="submission" date="2008-07" db="EMBL/GenBank/DDBJ databases">
        <authorList>
            <person name="Tandeau de Marsac N."/>
            <person name="Ferriera S."/>
            <person name="Johnson J."/>
            <person name="Kravitz S."/>
            <person name="Beeson K."/>
            <person name="Sutton G."/>
            <person name="Rogers Y.-H."/>
            <person name="Friedman R."/>
            <person name="Frazier M."/>
            <person name="Venter J.C."/>
        </authorList>
    </citation>
    <scope>NUCLEOTIDE SEQUENCE [LARGE SCALE GENOMIC DNA]</scope>
    <source>
        <strain evidence="3 4">PCC 7420</strain>
    </source>
</reference>
<evidence type="ECO:0000313" key="3">
    <source>
        <dbReference type="EMBL" id="EDX76812.1"/>
    </source>
</evidence>
<proteinExistence type="predicted"/>
<gene>
    <name evidence="3" type="ORF">MC7420_1815</name>
</gene>
<dbReference type="EMBL" id="DS989845">
    <property type="protein sequence ID" value="EDX76812.1"/>
    <property type="molecule type" value="Genomic_DNA"/>
</dbReference>
<dbReference type="NCBIfam" id="TIGR01439">
    <property type="entry name" value="lp_hng_hel_AbrB"/>
    <property type="match status" value="1"/>
</dbReference>
<dbReference type="SUPFAM" id="SSF89447">
    <property type="entry name" value="AbrB/MazE/MraZ-like"/>
    <property type="match status" value="1"/>
</dbReference>
<keyword evidence="4" id="KW-1185">Reference proteome</keyword>
<dbReference type="Proteomes" id="UP000003835">
    <property type="component" value="Unassembled WGS sequence"/>
</dbReference>
<dbReference type="STRING" id="118168.MC7420_1815"/>
<dbReference type="HOGENOM" id="CLU_3060464_0_0_3"/>
<dbReference type="Gene3D" id="2.10.260.10">
    <property type="match status" value="1"/>
</dbReference>
<dbReference type="GO" id="GO:0003677">
    <property type="term" value="F:DNA binding"/>
    <property type="evidence" value="ECO:0007669"/>
    <property type="project" value="UniProtKB-UniRule"/>
</dbReference>
<dbReference type="SMART" id="SM00966">
    <property type="entry name" value="SpoVT_AbrB"/>
    <property type="match status" value="1"/>
</dbReference>
<dbReference type="Pfam" id="PF04014">
    <property type="entry name" value="MazE_antitoxin"/>
    <property type="match status" value="1"/>
</dbReference>
<dbReference type="AlphaFoldDB" id="B4VN00"/>
<name>B4VN00_9CYAN</name>
<evidence type="ECO:0000313" key="4">
    <source>
        <dbReference type="Proteomes" id="UP000003835"/>
    </source>
</evidence>
<protein>
    <recommendedName>
        <fullName evidence="2">SpoVT-AbrB domain-containing protein</fullName>
    </recommendedName>
</protein>
<evidence type="ECO:0000259" key="2">
    <source>
        <dbReference type="PROSITE" id="PS51740"/>
    </source>
</evidence>
<dbReference type="RefSeq" id="WP_006099770.1">
    <property type="nucleotide sequence ID" value="NZ_DS989845.1"/>
</dbReference>
<dbReference type="PROSITE" id="PS51740">
    <property type="entry name" value="SPOVT_ABRB"/>
    <property type="match status" value="1"/>
</dbReference>
<evidence type="ECO:0000256" key="1">
    <source>
        <dbReference type="PROSITE-ProRule" id="PRU01076"/>
    </source>
</evidence>
<dbReference type="OrthoDB" id="9811597at2"/>
<feature type="domain" description="SpoVT-AbrB" evidence="2">
    <location>
        <begin position="1"/>
        <end position="45"/>
    </location>
</feature>
<dbReference type="InterPro" id="IPR037914">
    <property type="entry name" value="SpoVT-AbrB_sf"/>
</dbReference>
<keyword evidence="1" id="KW-0238">DNA-binding</keyword>
<accession>B4VN00</accession>
<dbReference type="InterPro" id="IPR007159">
    <property type="entry name" value="SpoVT-AbrB_dom"/>
</dbReference>
<sequence>MKVKLKPEVQITIPAPIRQKLGLQEGDEILILLEGNDLKLRIIKPKRLLAQKT</sequence>
<organism evidence="3 4">
    <name type="scientific">Coleofasciculus chthonoplastes PCC 7420</name>
    <dbReference type="NCBI Taxonomy" id="118168"/>
    <lineage>
        <taxon>Bacteria</taxon>
        <taxon>Bacillati</taxon>
        <taxon>Cyanobacteriota</taxon>
        <taxon>Cyanophyceae</taxon>
        <taxon>Coleofasciculales</taxon>
        <taxon>Coleofasciculaceae</taxon>
        <taxon>Coleofasciculus</taxon>
    </lineage>
</organism>